<dbReference type="AlphaFoldDB" id="A0A9N9I6Q9"/>
<proteinExistence type="predicted"/>
<dbReference type="Proteomes" id="UP000789405">
    <property type="component" value="Unassembled WGS sequence"/>
</dbReference>
<feature type="region of interest" description="Disordered" evidence="1">
    <location>
        <begin position="52"/>
        <end position="99"/>
    </location>
</feature>
<dbReference type="EMBL" id="CAJVPY010010916">
    <property type="protein sequence ID" value="CAG8722858.1"/>
    <property type="molecule type" value="Genomic_DNA"/>
</dbReference>
<comment type="caution">
    <text evidence="2">The sequence shown here is derived from an EMBL/GenBank/DDBJ whole genome shotgun (WGS) entry which is preliminary data.</text>
</comment>
<keyword evidence="3" id="KW-1185">Reference proteome</keyword>
<protein>
    <submittedName>
        <fullName evidence="2">8698_t:CDS:1</fullName>
    </submittedName>
</protein>
<name>A0A9N9I6Q9_9GLOM</name>
<gene>
    <name evidence="2" type="ORF">DERYTH_LOCUS14462</name>
</gene>
<evidence type="ECO:0000313" key="2">
    <source>
        <dbReference type="EMBL" id="CAG8722858.1"/>
    </source>
</evidence>
<accession>A0A9N9I6Q9</accession>
<reference evidence="2" key="1">
    <citation type="submission" date="2021-06" db="EMBL/GenBank/DDBJ databases">
        <authorList>
            <person name="Kallberg Y."/>
            <person name="Tangrot J."/>
            <person name="Rosling A."/>
        </authorList>
    </citation>
    <scope>NUCLEOTIDE SEQUENCE</scope>
    <source>
        <strain evidence="2">MA453B</strain>
    </source>
</reference>
<feature type="non-terminal residue" evidence="2">
    <location>
        <position position="99"/>
    </location>
</feature>
<evidence type="ECO:0000256" key="1">
    <source>
        <dbReference type="SAM" id="MobiDB-lite"/>
    </source>
</evidence>
<feature type="compositionally biased region" description="Polar residues" evidence="1">
    <location>
        <begin position="88"/>
        <end position="99"/>
    </location>
</feature>
<organism evidence="2 3">
    <name type="scientific">Dentiscutata erythropus</name>
    <dbReference type="NCBI Taxonomy" id="1348616"/>
    <lineage>
        <taxon>Eukaryota</taxon>
        <taxon>Fungi</taxon>
        <taxon>Fungi incertae sedis</taxon>
        <taxon>Mucoromycota</taxon>
        <taxon>Glomeromycotina</taxon>
        <taxon>Glomeromycetes</taxon>
        <taxon>Diversisporales</taxon>
        <taxon>Gigasporaceae</taxon>
        <taxon>Dentiscutata</taxon>
    </lineage>
</organism>
<evidence type="ECO:0000313" key="3">
    <source>
        <dbReference type="Proteomes" id="UP000789405"/>
    </source>
</evidence>
<sequence length="99" mass="10777">QQTIQAVAAEFEQNLHTIIRKQHKDNCGTTMTCNYDVTNNCSNGSRARALMAPTDGSTSKEQGCVPPPSAKVERLGSDTKPSTRQHEASQCSRPPVFSQ</sequence>